<dbReference type="InterPro" id="IPR004089">
    <property type="entry name" value="MCPsignal_dom"/>
</dbReference>
<dbReference type="CDD" id="cd06225">
    <property type="entry name" value="HAMP"/>
    <property type="match status" value="1"/>
</dbReference>
<feature type="domain" description="HAMP" evidence="10">
    <location>
        <begin position="319"/>
        <end position="371"/>
    </location>
</feature>
<dbReference type="SUPFAM" id="SSF58104">
    <property type="entry name" value="Methyl-accepting chemotaxis protein (MCP) signaling domain"/>
    <property type="match status" value="1"/>
</dbReference>
<organism evidence="11 12">
    <name type="scientific">Paraliobacillus ryukyuensis</name>
    <dbReference type="NCBI Taxonomy" id="200904"/>
    <lineage>
        <taxon>Bacteria</taxon>
        <taxon>Bacillati</taxon>
        <taxon>Bacillota</taxon>
        <taxon>Bacilli</taxon>
        <taxon>Bacillales</taxon>
        <taxon>Bacillaceae</taxon>
        <taxon>Paraliobacillus</taxon>
    </lineage>
</organism>
<dbReference type="PANTHER" id="PTHR32089">
    <property type="entry name" value="METHYL-ACCEPTING CHEMOTAXIS PROTEIN MCPB"/>
    <property type="match status" value="1"/>
</dbReference>
<dbReference type="GO" id="GO:0007165">
    <property type="term" value="P:signal transduction"/>
    <property type="evidence" value="ECO:0007669"/>
    <property type="project" value="UniProtKB-KW"/>
</dbReference>
<evidence type="ECO:0000313" key="11">
    <source>
        <dbReference type="EMBL" id="RBP01457.1"/>
    </source>
</evidence>
<evidence type="ECO:0000256" key="3">
    <source>
        <dbReference type="ARBA" id="ARBA00023136"/>
    </source>
</evidence>
<dbReference type="Proteomes" id="UP000252254">
    <property type="component" value="Unassembled WGS sequence"/>
</dbReference>
<evidence type="ECO:0000259" key="10">
    <source>
        <dbReference type="PROSITE" id="PS50885"/>
    </source>
</evidence>
<gene>
    <name evidence="11" type="ORF">DES48_101194</name>
</gene>
<comment type="similarity">
    <text evidence="5">Belongs to the methyl-accepting chemotaxis (MCP) protein family.</text>
</comment>
<dbReference type="InterPro" id="IPR003660">
    <property type="entry name" value="HAMP_dom"/>
</dbReference>
<dbReference type="SMART" id="SM00304">
    <property type="entry name" value="HAMP"/>
    <property type="match status" value="1"/>
</dbReference>
<evidence type="ECO:0000256" key="7">
    <source>
        <dbReference type="SAM" id="Coils"/>
    </source>
</evidence>
<dbReference type="AlphaFoldDB" id="A0A366EGD8"/>
<evidence type="ECO:0000256" key="1">
    <source>
        <dbReference type="ARBA" id="ARBA00004236"/>
    </source>
</evidence>
<dbReference type="OrthoDB" id="9760371at2"/>
<dbReference type="CDD" id="cd11386">
    <property type="entry name" value="MCP_signal"/>
    <property type="match status" value="1"/>
</dbReference>
<dbReference type="Gene3D" id="3.30.450.20">
    <property type="entry name" value="PAS domain"/>
    <property type="match status" value="1"/>
</dbReference>
<evidence type="ECO:0000313" key="12">
    <source>
        <dbReference type="Proteomes" id="UP000252254"/>
    </source>
</evidence>
<evidence type="ECO:0000259" key="9">
    <source>
        <dbReference type="PROSITE" id="PS50111"/>
    </source>
</evidence>
<sequence length="677" mass="73797">MFKQLQRKWDDRGIRSTLTIYFSLIAIIPVLLIGGIAYMQAAHALEKEVGNKVQDFADVHMGKLDRVMYERTRDIQLLANEPAITNVDQVAGDSVTTYLDNKVEDLEYFSSLTIFNNSGDLYAASSNIPANYQPAKQTLDLQSDLVSYSNVYYDQDLGETVIAISVPIENAQGETLNLEGTFNIEYIWTDINSISTDNMIVELINQDGEKVADTVSSASVSEEESDPIESTSTIQTKLANIKPGEASYTTGKDSTGQAAVIGYAKSDRFNDYPGFNWSLVVSEPESIALASIASIRNSILVIAVATFLGVILLAFFLSQMIAKPLLNLRNKAQTIAMGDLTDKAKIQGRGEVRHLSIAMNHMVDYLEETIRSTNQASSRVTEQSNALQSLSYQLKNGSDQLNASMQQIASGAEEQASSASQIATAEQVLGEKIKQVRQKAEDIKQSSSGVAELGNKGNVQITNSIEQMNIINLNVKQAVENVNALEKQSAAISKLTDVINNITEQTNLLALNAAIESARAGEAGKGFSVVAGEIRKLAEQVSNSAIDIAQMIASMQEESMRLKSSLEATYQQADKGVHEIQISANFFTEITNEVGNMNQHISSIASNLTSIESNSKDMNNGIEQIAAVSEENAANMEEATASIQQQKEAVDYLTQQSNLLEDLATNLNKVVMKFNLK</sequence>
<evidence type="ECO:0000256" key="8">
    <source>
        <dbReference type="SAM" id="Phobius"/>
    </source>
</evidence>
<name>A0A366EGD8_9BACI</name>
<dbReference type="Gene3D" id="1.10.287.950">
    <property type="entry name" value="Methyl-accepting chemotaxis protein"/>
    <property type="match status" value="1"/>
</dbReference>
<dbReference type="PROSITE" id="PS50885">
    <property type="entry name" value="HAMP"/>
    <property type="match status" value="1"/>
</dbReference>
<feature type="transmembrane region" description="Helical" evidence="8">
    <location>
        <begin position="20"/>
        <end position="39"/>
    </location>
</feature>
<keyword evidence="8" id="KW-1133">Transmembrane helix</keyword>
<reference evidence="11 12" key="1">
    <citation type="submission" date="2018-06" db="EMBL/GenBank/DDBJ databases">
        <title>Genomic Encyclopedia of Type Strains, Phase IV (KMG-IV): sequencing the most valuable type-strain genomes for metagenomic binning, comparative biology and taxonomic classification.</title>
        <authorList>
            <person name="Goeker M."/>
        </authorList>
    </citation>
    <scope>NUCLEOTIDE SEQUENCE [LARGE SCALE GENOMIC DNA]</scope>
    <source>
        <strain evidence="11 12">DSM 15140</strain>
    </source>
</reference>
<keyword evidence="12" id="KW-1185">Reference proteome</keyword>
<feature type="coiled-coil region" evidence="7">
    <location>
        <begin position="468"/>
        <end position="505"/>
    </location>
</feature>
<evidence type="ECO:0000256" key="5">
    <source>
        <dbReference type="ARBA" id="ARBA00029447"/>
    </source>
</evidence>
<dbReference type="GO" id="GO:0005886">
    <property type="term" value="C:plasma membrane"/>
    <property type="evidence" value="ECO:0007669"/>
    <property type="project" value="UniProtKB-SubCell"/>
</dbReference>
<protein>
    <submittedName>
        <fullName evidence="11">Methyl-accepting chemotaxis protein</fullName>
    </submittedName>
</protein>
<dbReference type="RefSeq" id="WP_113866106.1">
    <property type="nucleotide sequence ID" value="NZ_BAABQN010000001.1"/>
</dbReference>
<feature type="domain" description="Methyl-accepting transducer" evidence="9">
    <location>
        <begin position="390"/>
        <end position="640"/>
    </location>
</feature>
<accession>A0A366EGD8</accession>
<keyword evidence="7" id="KW-0175">Coiled coil</keyword>
<evidence type="ECO:0000256" key="6">
    <source>
        <dbReference type="PROSITE-ProRule" id="PRU00284"/>
    </source>
</evidence>
<dbReference type="PROSITE" id="PS50111">
    <property type="entry name" value="CHEMOTAXIS_TRANSDUC_2"/>
    <property type="match status" value="1"/>
</dbReference>
<proteinExistence type="inferred from homology"/>
<keyword evidence="8" id="KW-0812">Transmembrane</keyword>
<keyword evidence="4 6" id="KW-0807">Transducer</keyword>
<dbReference type="Pfam" id="PF00015">
    <property type="entry name" value="MCPsignal"/>
    <property type="match status" value="1"/>
</dbReference>
<keyword evidence="2" id="KW-1003">Cell membrane</keyword>
<comment type="caution">
    <text evidence="11">The sequence shown here is derived from an EMBL/GenBank/DDBJ whole genome shotgun (WGS) entry which is preliminary data.</text>
</comment>
<dbReference type="PANTHER" id="PTHR32089:SF112">
    <property type="entry name" value="LYSOZYME-LIKE PROTEIN-RELATED"/>
    <property type="match status" value="1"/>
</dbReference>
<evidence type="ECO:0000256" key="2">
    <source>
        <dbReference type="ARBA" id="ARBA00022475"/>
    </source>
</evidence>
<dbReference type="SMART" id="SM00283">
    <property type="entry name" value="MA"/>
    <property type="match status" value="1"/>
</dbReference>
<keyword evidence="3 8" id="KW-0472">Membrane</keyword>
<dbReference type="Pfam" id="PF00672">
    <property type="entry name" value="HAMP"/>
    <property type="match status" value="1"/>
</dbReference>
<comment type="subcellular location">
    <subcellularLocation>
        <location evidence="1">Cell membrane</location>
    </subcellularLocation>
</comment>
<evidence type="ECO:0000256" key="4">
    <source>
        <dbReference type="ARBA" id="ARBA00023224"/>
    </source>
</evidence>
<feature type="transmembrane region" description="Helical" evidence="8">
    <location>
        <begin position="299"/>
        <end position="322"/>
    </location>
</feature>
<dbReference type="STRING" id="200904.GCA_900168775_02575"/>
<dbReference type="EMBL" id="QNRI01000001">
    <property type="protein sequence ID" value="RBP01457.1"/>
    <property type="molecule type" value="Genomic_DNA"/>
</dbReference>